<keyword evidence="2" id="KW-1185">Reference proteome</keyword>
<dbReference type="EMBL" id="MU793393">
    <property type="protein sequence ID" value="KAJ3784039.1"/>
    <property type="molecule type" value="Genomic_DNA"/>
</dbReference>
<proteinExistence type="predicted"/>
<comment type="caution">
    <text evidence="1">The sequence shown here is derived from an EMBL/GenBank/DDBJ whole genome shotgun (WGS) entry which is preliminary data.</text>
</comment>
<name>A0AA38NLD2_9AGAR</name>
<reference evidence="1" key="1">
    <citation type="submission" date="2022-08" db="EMBL/GenBank/DDBJ databases">
        <authorList>
            <consortium name="DOE Joint Genome Institute"/>
            <person name="Min B."/>
            <person name="Riley R."/>
            <person name="Sierra-Patev S."/>
            <person name="Naranjo-Ortiz M."/>
            <person name="Looney B."/>
            <person name="Konkel Z."/>
            <person name="Slot J.C."/>
            <person name="Sakamoto Y."/>
            <person name="Steenwyk J.L."/>
            <person name="Rokas A."/>
            <person name="Carro J."/>
            <person name="Camarero S."/>
            <person name="Ferreira P."/>
            <person name="Molpeceres G."/>
            <person name="Ruiz-Duenas F.J."/>
            <person name="Serrano A."/>
            <person name="Henrissat B."/>
            <person name="Drula E."/>
            <person name="Hughes K.W."/>
            <person name="Mata J.L."/>
            <person name="Ishikawa N.K."/>
            <person name="Vargas-Isla R."/>
            <person name="Ushijima S."/>
            <person name="Smith C.A."/>
            <person name="Ahrendt S."/>
            <person name="Andreopoulos W."/>
            <person name="He G."/>
            <person name="Labutti K."/>
            <person name="Lipzen A."/>
            <person name="Ng V."/>
            <person name="Sandor L."/>
            <person name="Barry K."/>
            <person name="Martinez A.T."/>
            <person name="Xiao Y."/>
            <person name="Gibbons J.G."/>
            <person name="Terashima K."/>
            <person name="Hibbett D.S."/>
            <person name="Grigoriev I.V."/>
        </authorList>
    </citation>
    <scope>NUCLEOTIDE SEQUENCE</scope>
    <source>
        <strain evidence="1">TFB10291</strain>
    </source>
</reference>
<organism evidence="1 2">
    <name type="scientific">Lentinula aff. detonsa</name>
    <dbReference type="NCBI Taxonomy" id="2804958"/>
    <lineage>
        <taxon>Eukaryota</taxon>
        <taxon>Fungi</taxon>
        <taxon>Dikarya</taxon>
        <taxon>Basidiomycota</taxon>
        <taxon>Agaricomycotina</taxon>
        <taxon>Agaricomycetes</taxon>
        <taxon>Agaricomycetidae</taxon>
        <taxon>Agaricales</taxon>
        <taxon>Marasmiineae</taxon>
        <taxon>Omphalotaceae</taxon>
        <taxon>Lentinula</taxon>
    </lineage>
</organism>
<protein>
    <submittedName>
        <fullName evidence="1">Uncharacterized protein</fullName>
    </submittedName>
</protein>
<evidence type="ECO:0000313" key="1">
    <source>
        <dbReference type="EMBL" id="KAJ3784039.1"/>
    </source>
</evidence>
<accession>A0AA38NLD2</accession>
<evidence type="ECO:0000313" key="2">
    <source>
        <dbReference type="Proteomes" id="UP001163798"/>
    </source>
</evidence>
<feature type="non-terminal residue" evidence="1">
    <location>
        <position position="102"/>
    </location>
</feature>
<sequence length="102" mass="11809">IVFLRAYYSVQPRKFYTPVTSLFLPSQSQTWTGMHLTGTVRRSLGINMALNVNSTYRRKLQIEQQRMEKKRRFAPLVLPNSLQKQVSYKSKAEVAATARENS</sequence>
<feature type="non-terminal residue" evidence="1">
    <location>
        <position position="1"/>
    </location>
</feature>
<dbReference type="Proteomes" id="UP001163798">
    <property type="component" value="Unassembled WGS sequence"/>
</dbReference>
<gene>
    <name evidence="1" type="ORF">GGU10DRAFT_239463</name>
</gene>
<dbReference type="AlphaFoldDB" id="A0AA38NLD2"/>